<name>A0ABV6D1Q8_9SPHN</name>
<dbReference type="EMBL" id="JBHLWK010000035">
    <property type="protein sequence ID" value="MFC0206581.1"/>
    <property type="molecule type" value="Genomic_DNA"/>
</dbReference>
<dbReference type="RefSeq" id="WP_379489160.1">
    <property type="nucleotide sequence ID" value="NZ_JBHLWK010000035.1"/>
</dbReference>
<proteinExistence type="predicted"/>
<comment type="caution">
    <text evidence="2">The sequence shown here is derived from an EMBL/GenBank/DDBJ whole genome shotgun (WGS) entry which is preliminary data.</text>
</comment>
<evidence type="ECO:0000313" key="2">
    <source>
        <dbReference type="EMBL" id="MFC0206581.1"/>
    </source>
</evidence>
<dbReference type="InterPro" id="IPR002559">
    <property type="entry name" value="Transposase_11"/>
</dbReference>
<feature type="domain" description="Transposase IS4-like" evidence="1">
    <location>
        <begin position="14"/>
        <end position="185"/>
    </location>
</feature>
<organism evidence="2 3">
    <name type="scientific">Novosphingobium soli</name>
    <dbReference type="NCBI Taxonomy" id="574956"/>
    <lineage>
        <taxon>Bacteria</taxon>
        <taxon>Pseudomonadati</taxon>
        <taxon>Pseudomonadota</taxon>
        <taxon>Alphaproteobacteria</taxon>
        <taxon>Sphingomonadales</taxon>
        <taxon>Sphingomonadaceae</taxon>
        <taxon>Novosphingobium</taxon>
    </lineage>
</organism>
<dbReference type="InterPro" id="IPR012337">
    <property type="entry name" value="RNaseH-like_sf"/>
</dbReference>
<accession>A0ABV6D1Q8</accession>
<evidence type="ECO:0000313" key="3">
    <source>
        <dbReference type="Proteomes" id="UP001589798"/>
    </source>
</evidence>
<dbReference type="SUPFAM" id="SSF53098">
    <property type="entry name" value="Ribonuclease H-like"/>
    <property type="match status" value="1"/>
</dbReference>
<protein>
    <submittedName>
        <fullName evidence="2">Transposase</fullName>
    </submittedName>
</protein>
<gene>
    <name evidence="2" type="ORF">ACFFJC_20185</name>
</gene>
<reference evidence="2 3" key="1">
    <citation type="submission" date="2024-09" db="EMBL/GenBank/DDBJ databases">
        <authorList>
            <person name="Sun Q."/>
            <person name="Mori K."/>
        </authorList>
    </citation>
    <scope>NUCLEOTIDE SEQUENCE [LARGE SCALE GENOMIC DNA]</scope>
    <source>
        <strain evidence="2 3">CCM 7706</strain>
    </source>
</reference>
<dbReference type="Pfam" id="PF01609">
    <property type="entry name" value="DDE_Tnp_1"/>
    <property type="match status" value="1"/>
</dbReference>
<keyword evidence="3" id="KW-1185">Reference proteome</keyword>
<sequence length="255" mass="28113">SQSPQGGPHRSDTAGNSSSAERIDLLGRLKAIFPDMKIAALTGDREFVGNVWMAWLERQKIPFVLRLKENQHVVRDGHETWPIERIAQNLKRGEHTKLKGFCRLGSGGQASGPRVRLVIMRLKTGELLALATNGRPGLALARYRARWKIETLFANLKTRGFDLEATHITDPDKLETLLVIMTIAAALAAKAGAAAHQIRPIPVKKHGRQAVSIFALGLAILRKIFARDLPEQASNLIARLLSPNLSPKPLIRLGF</sequence>
<feature type="non-terminal residue" evidence="2">
    <location>
        <position position="1"/>
    </location>
</feature>
<evidence type="ECO:0000259" key="1">
    <source>
        <dbReference type="Pfam" id="PF01609"/>
    </source>
</evidence>
<dbReference type="Proteomes" id="UP001589798">
    <property type="component" value="Unassembled WGS sequence"/>
</dbReference>